<keyword evidence="9" id="KW-1185">Reference proteome</keyword>
<keyword evidence="2 6" id="KW-0889">Transcription antitermination</keyword>
<dbReference type="InterPro" id="IPR011605">
    <property type="entry name" value="NusB_fam"/>
</dbReference>
<dbReference type="HAMAP" id="MF_00073">
    <property type="entry name" value="NusB"/>
    <property type="match status" value="1"/>
</dbReference>
<dbReference type="InterPro" id="IPR035926">
    <property type="entry name" value="NusB-like_sf"/>
</dbReference>
<comment type="function">
    <text evidence="6">Involved in transcription antitermination. Required for transcription of ribosomal RNA (rRNA) genes. Binds specifically to the boxA antiterminator sequence of the ribosomal RNA (rrn) operons.</text>
</comment>
<evidence type="ECO:0000256" key="1">
    <source>
        <dbReference type="ARBA" id="ARBA00005952"/>
    </source>
</evidence>
<sequence>MTRSVIREHIFKLLFRVEFHDAHELDGQIRLYMNGLGTISEADCKYITEKTQTIAALLPEIDEKINSVSEGWPVNRLGKAELAIMRLAVYEMLYDEDIPVNVAINEAVELAKNYGGDNAPSFVNGVLAKLAK</sequence>
<proteinExistence type="inferred from homology"/>
<dbReference type="PANTHER" id="PTHR11078">
    <property type="entry name" value="N UTILIZATION SUBSTANCE PROTEIN B-RELATED"/>
    <property type="match status" value="1"/>
</dbReference>
<evidence type="ECO:0000256" key="2">
    <source>
        <dbReference type="ARBA" id="ARBA00022814"/>
    </source>
</evidence>
<keyword evidence="3 6" id="KW-0694">RNA-binding</keyword>
<dbReference type="Proteomes" id="UP001546774">
    <property type="component" value="Unassembled WGS sequence"/>
</dbReference>
<organism evidence="8 9">
    <name type="scientific">Lachnospira intestinalis</name>
    <dbReference type="NCBI Taxonomy" id="3133158"/>
    <lineage>
        <taxon>Bacteria</taxon>
        <taxon>Bacillati</taxon>
        <taxon>Bacillota</taxon>
        <taxon>Clostridia</taxon>
        <taxon>Lachnospirales</taxon>
        <taxon>Lachnospiraceae</taxon>
        <taxon>Lachnospira</taxon>
    </lineage>
</organism>
<dbReference type="InterPro" id="IPR006027">
    <property type="entry name" value="NusB_RsmB_TIM44"/>
</dbReference>
<evidence type="ECO:0000256" key="6">
    <source>
        <dbReference type="HAMAP-Rule" id="MF_00073"/>
    </source>
</evidence>
<evidence type="ECO:0000313" key="8">
    <source>
        <dbReference type="EMBL" id="MEQ2554175.1"/>
    </source>
</evidence>
<name>A0ABV1H3A3_9FIRM</name>
<dbReference type="EMBL" id="JBBMFS010000002">
    <property type="protein sequence ID" value="MEQ2554175.1"/>
    <property type="molecule type" value="Genomic_DNA"/>
</dbReference>
<evidence type="ECO:0000313" key="9">
    <source>
        <dbReference type="Proteomes" id="UP001546774"/>
    </source>
</evidence>
<dbReference type="PANTHER" id="PTHR11078:SF3">
    <property type="entry name" value="ANTITERMINATION NUSB DOMAIN-CONTAINING PROTEIN"/>
    <property type="match status" value="1"/>
</dbReference>
<reference evidence="8" key="1">
    <citation type="submission" date="2024-03" db="EMBL/GenBank/DDBJ databases">
        <title>Human intestinal bacterial collection.</title>
        <authorList>
            <person name="Pauvert C."/>
            <person name="Hitch T.C.A."/>
            <person name="Clavel T."/>
        </authorList>
    </citation>
    <scope>NUCLEOTIDE SEQUENCE [LARGE SCALE GENOMIC DNA]</scope>
    <source>
        <strain evidence="8">CLA-AA-H89B</strain>
    </source>
</reference>
<evidence type="ECO:0000256" key="5">
    <source>
        <dbReference type="ARBA" id="ARBA00023163"/>
    </source>
</evidence>
<gene>
    <name evidence="6 8" type="primary">nusB</name>
    <name evidence="8" type="ORF">WMO37_03970</name>
</gene>
<comment type="caution">
    <text evidence="8">The sequence shown here is derived from an EMBL/GenBank/DDBJ whole genome shotgun (WGS) entry which is preliminary data.</text>
</comment>
<dbReference type="NCBIfam" id="TIGR01951">
    <property type="entry name" value="nusB"/>
    <property type="match status" value="1"/>
</dbReference>
<evidence type="ECO:0000256" key="3">
    <source>
        <dbReference type="ARBA" id="ARBA00022884"/>
    </source>
</evidence>
<comment type="similarity">
    <text evidence="1 6">Belongs to the NusB family.</text>
</comment>
<evidence type="ECO:0000259" key="7">
    <source>
        <dbReference type="Pfam" id="PF01029"/>
    </source>
</evidence>
<dbReference type="Pfam" id="PF01029">
    <property type="entry name" value="NusB"/>
    <property type="match status" value="1"/>
</dbReference>
<evidence type="ECO:0000256" key="4">
    <source>
        <dbReference type="ARBA" id="ARBA00023015"/>
    </source>
</evidence>
<keyword evidence="5 6" id="KW-0804">Transcription</keyword>
<dbReference type="Gene3D" id="1.10.940.10">
    <property type="entry name" value="NusB-like"/>
    <property type="match status" value="1"/>
</dbReference>
<protein>
    <recommendedName>
        <fullName evidence="6">Transcription antitermination protein NusB</fullName>
    </recommendedName>
    <alternativeName>
        <fullName evidence="6">Antitermination factor NusB</fullName>
    </alternativeName>
</protein>
<dbReference type="SUPFAM" id="SSF48013">
    <property type="entry name" value="NusB-like"/>
    <property type="match status" value="1"/>
</dbReference>
<keyword evidence="4 6" id="KW-0805">Transcription regulation</keyword>
<feature type="domain" description="NusB/RsmB/TIM44" evidence="7">
    <location>
        <begin position="6"/>
        <end position="132"/>
    </location>
</feature>
<accession>A0ABV1H3A3</accession>